<dbReference type="GO" id="GO:0003676">
    <property type="term" value="F:nucleic acid binding"/>
    <property type="evidence" value="ECO:0007669"/>
    <property type="project" value="InterPro"/>
</dbReference>
<dbReference type="OMA" id="CTIREKD"/>
<evidence type="ECO:0000313" key="4">
    <source>
        <dbReference type="EnsemblPlants" id="PGSC0003DMT400097559"/>
    </source>
</evidence>
<dbReference type="PANTHER" id="PTHR31286:SF177">
    <property type="entry name" value="ENDONUCLEASE_EXONUCLEASE_PHOSPHATASE"/>
    <property type="match status" value="1"/>
</dbReference>
<accession>M1E0W5</accession>
<evidence type="ECO:0000313" key="5">
    <source>
        <dbReference type="Proteomes" id="UP000011115"/>
    </source>
</evidence>
<dbReference type="STRING" id="4113.M1E0W5"/>
<evidence type="ECO:0000256" key="2">
    <source>
        <dbReference type="SAM" id="MobiDB-lite"/>
    </source>
</evidence>
<name>M1E0W5_SOLTU</name>
<evidence type="ECO:0000259" key="3">
    <source>
        <dbReference type="PROSITE" id="PS50158"/>
    </source>
</evidence>
<keyword evidence="1" id="KW-0862">Zinc</keyword>
<dbReference type="PaxDb" id="4113-PGSC0003DMT400097559"/>
<keyword evidence="1" id="KW-0479">Metal-binding</keyword>
<keyword evidence="1" id="KW-0863">Zinc-finger</keyword>
<dbReference type="GO" id="GO:0008270">
    <property type="term" value="F:zinc ion binding"/>
    <property type="evidence" value="ECO:0007669"/>
    <property type="project" value="UniProtKB-KW"/>
</dbReference>
<dbReference type="AlphaFoldDB" id="M1E0W5"/>
<protein>
    <submittedName>
        <fullName evidence="4">LINE-type retrotransposon LIb DNA, complete sequence, Insertion at the S14 site</fullName>
    </submittedName>
</protein>
<dbReference type="Pfam" id="PF14111">
    <property type="entry name" value="DUF4283"/>
    <property type="match status" value="1"/>
</dbReference>
<dbReference type="HOGENOM" id="CLU_457434_0_0_1"/>
<feature type="compositionally biased region" description="Basic and acidic residues" evidence="2">
    <location>
        <begin position="465"/>
        <end position="497"/>
    </location>
</feature>
<feature type="compositionally biased region" description="Polar residues" evidence="2">
    <location>
        <begin position="76"/>
        <end position="95"/>
    </location>
</feature>
<reference evidence="4" key="2">
    <citation type="submission" date="2015-06" db="UniProtKB">
        <authorList>
            <consortium name="EnsemblPlants"/>
        </authorList>
    </citation>
    <scope>IDENTIFICATION</scope>
    <source>
        <strain evidence="4">DM1-3 516 R44</strain>
    </source>
</reference>
<proteinExistence type="predicted"/>
<dbReference type="PANTHER" id="PTHR31286">
    <property type="entry name" value="GLYCINE-RICH CELL WALL STRUCTURAL PROTEIN 1.8-LIKE"/>
    <property type="match status" value="1"/>
</dbReference>
<feature type="compositionally biased region" description="Polar residues" evidence="2">
    <location>
        <begin position="519"/>
        <end position="529"/>
    </location>
</feature>
<evidence type="ECO:0000256" key="1">
    <source>
        <dbReference type="PROSITE-ProRule" id="PRU00047"/>
    </source>
</evidence>
<dbReference type="InterPro" id="IPR025558">
    <property type="entry name" value="DUF4283"/>
</dbReference>
<organism evidence="4 5">
    <name type="scientific">Solanum tuberosum</name>
    <name type="common">Potato</name>
    <dbReference type="NCBI Taxonomy" id="4113"/>
    <lineage>
        <taxon>Eukaryota</taxon>
        <taxon>Viridiplantae</taxon>
        <taxon>Streptophyta</taxon>
        <taxon>Embryophyta</taxon>
        <taxon>Tracheophyta</taxon>
        <taxon>Spermatophyta</taxon>
        <taxon>Magnoliopsida</taxon>
        <taxon>eudicotyledons</taxon>
        <taxon>Gunneridae</taxon>
        <taxon>Pentapetalae</taxon>
        <taxon>asterids</taxon>
        <taxon>lamiids</taxon>
        <taxon>Solanales</taxon>
        <taxon>Solanaceae</taxon>
        <taxon>Solanoideae</taxon>
        <taxon>Solaneae</taxon>
        <taxon>Solanum</taxon>
    </lineage>
</organism>
<dbReference type="InterPro" id="IPR001878">
    <property type="entry name" value="Znf_CCHC"/>
</dbReference>
<dbReference type="Gramene" id="PGSC0003DMT400097559">
    <property type="protein sequence ID" value="PGSC0003DMT400097559"/>
    <property type="gene ID" value="PGSC0003DMG400047130"/>
</dbReference>
<keyword evidence="5" id="KW-1185">Reference proteome</keyword>
<dbReference type="InParanoid" id="M1E0W5"/>
<dbReference type="Proteomes" id="UP000011115">
    <property type="component" value="Unassembled WGS sequence"/>
</dbReference>
<feature type="compositionally biased region" description="Basic residues" evidence="2">
    <location>
        <begin position="535"/>
        <end position="548"/>
    </location>
</feature>
<feature type="compositionally biased region" description="Polar residues" evidence="2">
    <location>
        <begin position="498"/>
        <end position="513"/>
    </location>
</feature>
<sequence length="597" mass="69534">MEDIPPKFQVLSMVESPAETILVNLQEFRELHRIENHPSKVWVAKEQEHPNAIRQGQGNQGRAYNRTDQQQDYQSNFPRISSNFDRQEPKSNTNIARIDRPQFQPPNSSKPDQVAEPAPYTVVQTYADRLRHNQAKSEVSITLTAPEITTKKVYLLFCHIKEEIIKDLAAACKYTLIGKFSTTMPNVDLIRNNFILQTQLSAGVKIAHFNYRHVYIDLDNEFDYNMVWTKQRMSIVGKVMRIQEWTPNCNPTEETPIVPIWISLLELPWHCYTKEFVIGLLSPIGKVLYLESASIKKTRGSQARVKVQVDTIQTRPPYIWMGYIGEDITDGRWQKIEYDNILNYCFYCKHQGHVESDCTIREKDEEKKRKDMDNVRNKNNKDMNNNSQQPKGYKDSVPKENTTTQYNQQRDQEQRYDQQEDTWRTHRRRNTNQQQDSPPPLEHMAKHTGSKSISRPKSISNQQQEQREQIRKEGVSKREGELTHARHEEVDVDHSGDSRTPATPTRNQQTPGTQEFIDTGQQHSRFNNKSGDRLSKKRREAIKKRMHKNTGQEPDLIDIGTQTKKQVLPNKQGKLTPDDYGAINSEDEVDQDNQFMD</sequence>
<dbReference type="InterPro" id="IPR040256">
    <property type="entry name" value="At4g02000-like"/>
</dbReference>
<feature type="region of interest" description="Disordered" evidence="2">
    <location>
        <begin position="76"/>
        <end position="116"/>
    </location>
</feature>
<dbReference type="EnsemblPlants" id="PGSC0003DMT400097559">
    <property type="protein sequence ID" value="PGSC0003DMT400097559"/>
    <property type="gene ID" value="PGSC0003DMG400047130"/>
</dbReference>
<feature type="compositionally biased region" description="Basic and acidic residues" evidence="2">
    <location>
        <begin position="410"/>
        <end position="424"/>
    </location>
</feature>
<feature type="compositionally biased region" description="Basic and acidic residues" evidence="2">
    <location>
        <begin position="359"/>
        <end position="381"/>
    </location>
</feature>
<dbReference type="eggNOG" id="KOG1075">
    <property type="taxonomic scope" value="Eukaryota"/>
</dbReference>
<reference evidence="5" key="1">
    <citation type="journal article" date="2011" name="Nature">
        <title>Genome sequence and analysis of the tuber crop potato.</title>
        <authorList>
            <consortium name="The Potato Genome Sequencing Consortium"/>
        </authorList>
    </citation>
    <scope>NUCLEOTIDE SEQUENCE [LARGE SCALE GENOMIC DNA]</scope>
    <source>
        <strain evidence="5">cv. DM1-3 516 R44</strain>
    </source>
</reference>
<feature type="region of interest" description="Disordered" evidence="2">
    <location>
        <begin position="359"/>
        <end position="597"/>
    </location>
</feature>
<dbReference type="PROSITE" id="PS50158">
    <property type="entry name" value="ZF_CCHC"/>
    <property type="match status" value="1"/>
</dbReference>
<feature type="domain" description="CCHC-type" evidence="3">
    <location>
        <begin position="345"/>
        <end position="358"/>
    </location>
</feature>